<name>A0A1F7UWC6_9BACT</name>
<dbReference type="STRING" id="1802401.A3B21_04800"/>
<dbReference type="CDD" id="cd13128">
    <property type="entry name" value="MATE_Wzx_like"/>
    <property type="match status" value="1"/>
</dbReference>
<evidence type="ECO:0000256" key="4">
    <source>
        <dbReference type="ARBA" id="ARBA00022989"/>
    </source>
</evidence>
<comment type="subcellular location">
    <subcellularLocation>
        <location evidence="1">Cell membrane</location>
        <topology evidence="1">Multi-pass membrane protein</topology>
    </subcellularLocation>
</comment>
<dbReference type="GO" id="GO:0005886">
    <property type="term" value="C:plasma membrane"/>
    <property type="evidence" value="ECO:0007669"/>
    <property type="project" value="UniProtKB-SubCell"/>
</dbReference>
<evidence type="ECO:0000256" key="1">
    <source>
        <dbReference type="ARBA" id="ARBA00004651"/>
    </source>
</evidence>
<dbReference type="PANTHER" id="PTHR30250:SF11">
    <property type="entry name" value="O-ANTIGEN TRANSPORTER-RELATED"/>
    <property type="match status" value="1"/>
</dbReference>
<feature type="transmembrane region" description="Helical" evidence="6">
    <location>
        <begin position="173"/>
        <end position="193"/>
    </location>
</feature>
<feature type="transmembrane region" description="Helical" evidence="6">
    <location>
        <begin position="41"/>
        <end position="62"/>
    </location>
</feature>
<evidence type="ECO:0000313" key="7">
    <source>
        <dbReference type="EMBL" id="OGL82008.1"/>
    </source>
</evidence>
<comment type="caution">
    <text evidence="7">The sequence shown here is derived from an EMBL/GenBank/DDBJ whole genome shotgun (WGS) entry which is preliminary data.</text>
</comment>
<dbReference type="Pfam" id="PF01943">
    <property type="entry name" value="Polysacc_synt"/>
    <property type="match status" value="1"/>
</dbReference>
<keyword evidence="2" id="KW-1003">Cell membrane</keyword>
<protein>
    <submittedName>
        <fullName evidence="7">Uncharacterized protein</fullName>
    </submittedName>
</protein>
<evidence type="ECO:0000256" key="6">
    <source>
        <dbReference type="SAM" id="Phobius"/>
    </source>
</evidence>
<keyword evidence="3 6" id="KW-0812">Transmembrane</keyword>
<dbReference type="EMBL" id="MGEJ01000001">
    <property type="protein sequence ID" value="OGL82008.1"/>
    <property type="molecule type" value="Genomic_DNA"/>
</dbReference>
<keyword evidence="5 6" id="KW-0472">Membrane</keyword>
<sequence length="504" mass="54848">MSLTRAVARNTFVQLIGRVISIALALIVVAIMTRALGPDGFGGYSIIIAFLQFFGITVDFGLTLTANRMLSEIHNSPQPPLTLRGGDNSNPPLKIRGGAGGVMNDASRLMSNLMTLRFVSAIVFLGLAPLVALFFPYPPEVKQGILLTSFSFLAVIMGQTLTPIFQKELRMGYVVVAELIGRVVLLAGVTLAAYFSAGLLWFMAAVVAGSIAQYIATRKAASKFIKLRFAFDREIWKKIIRTSWPIGVSIIFNLIYLKADTIILSVLRPQAEVGFYGAAYRVIDQFTAVATMFIGLVLPPLTAAWVAGNRERFTRIYQGAFDAYTIIAFPLMVGALMLGTKLMAFVAGANFAASGTVLGILMLGMVAIFFSTLFGHVIVVLNKQKPMILGYAATAVLGLTAYALVIPHYGMFGAAWTTVGTEFLIMLITFMVVSRVTKLKPNNFVLWRSILASAIMGYTLYIFSTYHFLVLLFGGTLIYGIALFALGGIKKEMIREILSIRSLP</sequence>
<dbReference type="Proteomes" id="UP000176897">
    <property type="component" value="Unassembled WGS sequence"/>
</dbReference>
<gene>
    <name evidence="7" type="ORF">A3B21_04800</name>
</gene>
<feature type="transmembrane region" description="Helical" evidence="6">
    <location>
        <begin position="118"/>
        <end position="137"/>
    </location>
</feature>
<feature type="transmembrane region" description="Helical" evidence="6">
    <location>
        <begin position="319"/>
        <end position="338"/>
    </location>
</feature>
<evidence type="ECO:0000256" key="5">
    <source>
        <dbReference type="ARBA" id="ARBA00023136"/>
    </source>
</evidence>
<proteinExistence type="predicted"/>
<feature type="transmembrane region" description="Helical" evidence="6">
    <location>
        <begin position="199"/>
        <end position="217"/>
    </location>
</feature>
<dbReference type="InterPro" id="IPR002797">
    <property type="entry name" value="Polysacc_synth"/>
</dbReference>
<feature type="transmembrane region" description="Helical" evidence="6">
    <location>
        <begin position="445"/>
        <end position="463"/>
    </location>
</feature>
<evidence type="ECO:0000256" key="3">
    <source>
        <dbReference type="ARBA" id="ARBA00022692"/>
    </source>
</evidence>
<evidence type="ECO:0000256" key="2">
    <source>
        <dbReference type="ARBA" id="ARBA00022475"/>
    </source>
</evidence>
<feature type="transmembrane region" description="Helical" evidence="6">
    <location>
        <begin position="358"/>
        <end position="381"/>
    </location>
</feature>
<accession>A0A1F7UWC6</accession>
<feature type="transmembrane region" description="Helical" evidence="6">
    <location>
        <begin position="286"/>
        <end position="307"/>
    </location>
</feature>
<feature type="transmembrane region" description="Helical" evidence="6">
    <location>
        <begin position="469"/>
        <end position="489"/>
    </location>
</feature>
<evidence type="ECO:0000313" key="8">
    <source>
        <dbReference type="Proteomes" id="UP000176897"/>
    </source>
</evidence>
<feature type="transmembrane region" description="Helical" evidence="6">
    <location>
        <begin position="12"/>
        <end position="35"/>
    </location>
</feature>
<dbReference type="InterPro" id="IPR050833">
    <property type="entry name" value="Poly_Biosynth_Transport"/>
</dbReference>
<dbReference type="PANTHER" id="PTHR30250">
    <property type="entry name" value="PST FAMILY PREDICTED COLANIC ACID TRANSPORTER"/>
    <property type="match status" value="1"/>
</dbReference>
<feature type="transmembrane region" description="Helical" evidence="6">
    <location>
        <begin position="412"/>
        <end position="433"/>
    </location>
</feature>
<reference evidence="7 8" key="1">
    <citation type="journal article" date="2016" name="Nat. Commun.">
        <title>Thousands of microbial genomes shed light on interconnected biogeochemical processes in an aquifer system.</title>
        <authorList>
            <person name="Anantharaman K."/>
            <person name="Brown C.T."/>
            <person name="Hug L.A."/>
            <person name="Sharon I."/>
            <person name="Castelle C.J."/>
            <person name="Probst A.J."/>
            <person name="Thomas B.C."/>
            <person name="Singh A."/>
            <person name="Wilkins M.J."/>
            <person name="Karaoz U."/>
            <person name="Brodie E.L."/>
            <person name="Williams K.H."/>
            <person name="Hubbard S.S."/>
            <person name="Banfield J.F."/>
        </authorList>
    </citation>
    <scope>NUCLEOTIDE SEQUENCE [LARGE SCALE GENOMIC DNA]</scope>
</reference>
<keyword evidence="4 6" id="KW-1133">Transmembrane helix</keyword>
<feature type="transmembrane region" description="Helical" evidence="6">
    <location>
        <begin position="388"/>
        <end position="406"/>
    </location>
</feature>
<organism evidence="7 8">
    <name type="scientific">Candidatus Uhrbacteria bacterium RIFCSPLOWO2_01_FULL_47_24</name>
    <dbReference type="NCBI Taxonomy" id="1802401"/>
    <lineage>
        <taxon>Bacteria</taxon>
        <taxon>Candidatus Uhriibacteriota</taxon>
    </lineage>
</organism>
<feature type="transmembrane region" description="Helical" evidence="6">
    <location>
        <begin position="238"/>
        <end position="257"/>
    </location>
</feature>
<feature type="transmembrane region" description="Helical" evidence="6">
    <location>
        <begin position="143"/>
        <end position="161"/>
    </location>
</feature>
<dbReference type="AlphaFoldDB" id="A0A1F7UWC6"/>